<evidence type="ECO:0000256" key="1">
    <source>
        <dbReference type="SAM" id="SignalP"/>
    </source>
</evidence>
<dbReference type="Pfam" id="PF03922">
    <property type="entry name" value="OmpW"/>
    <property type="match status" value="1"/>
</dbReference>
<protein>
    <submittedName>
        <fullName evidence="2">OmpW family outer membrane protein</fullName>
    </submittedName>
</protein>
<dbReference type="InterPro" id="IPR005618">
    <property type="entry name" value="OMPW"/>
</dbReference>
<evidence type="ECO:0000313" key="2">
    <source>
        <dbReference type="EMBL" id="MFC2992930.1"/>
    </source>
</evidence>
<organism evidence="2 3">
    <name type="scientific">Halomonas tibetensis</name>
    <dbReference type="NCBI Taxonomy" id="2259590"/>
    <lineage>
        <taxon>Bacteria</taxon>
        <taxon>Pseudomonadati</taxon>
        <taxon>Pseudomonadota</taxon>
        <taxon>Gammaproteobacteria</taxon>
        <taxon>Oceanospirillales</taxon>
        <taxon>Halomonadaceae</taxon>
        <taxon>Halomonas</taxon>
    </lineage>
</organism>
<dbReference type="InterPro" id="IPR011250">
    <property type="entry name" value="OMP/PagP_B-barrel"/>
</dbReference>
<dbReference type="SUPFAM" id="SSF56925">
    <property type="entry name" value="OMPA-like"/>
    <property type="match status" value="1"/>
</dbReference>
<name>A0ABV7B9K4_9GAMM</name>
<dbReference type="Proteomes" id="UP001595386">
    <property type="component" value="Unassembled WGS sequence"/>
</dbReference>
<keyword evidence="3" id="KW-1185">Reference proteome</keyword>
<accession>A0ABV7B9K4</accession>
<dbReference type="RefSeq" id="WP_379760078.1">
    <property type="nucleotide sequence ID" value="NZ_JBHRSQ010000017.1"/>
</dbReference>
<dbReference type="Gene3D" id="2.40.160.20">
    <property type="match status" value="1"/>
</dbReference>
<proteinExistence type="predicted"/>
<gene>
    <name evidence="2" type="ORF">ACFODV_12880</name>
</gene>
<dbReference type="EMBL" id="JBHRSQ010000017">
    <property type="protein sequence ID" value="MFC2992930.1"/>
    <property type="molecule type" value="Genomic_DNA"/>
</dbReference>
<evidence type="ECO:0000313" key="3">
    <source>
        <dbReference type="Proteomes" id="UP001595386"/>
    </source>
</evidence>
<feature type="chain" id="PRO_5045533943" evidence="1">
    <location>
        <begin position="26"/>
        <end position="134"/>
    </location>
</feature>
<comment type="caution">
    <text evidence="2">The sequence shown here is derived from an EMBL/GenBank/DDBJ whole genome shotgun (WGS) entry which is preliminary data.</text>
</comment>
<keyword evidence="1" id="KW-0732">Signal</keyword>
<feature type="signal peptide" evidence="1">
    <location>
        <begin position="1"/>
        <end position="25"/>
    </location>
</feature>
<sequence>MKTPNLLTVTVIAAGYVVVSQMALAQAGIDNVDQMLANQLVNHHPMAVTNVRAQPYVRASLHYTHLSEDELLGFDMHYSHGAVGQLGMDLAVSPGLMLNGFISYADVSPDSRLNKIGKANIDPVTIGGGITYRF</sequence>
<reference evidence="3" key="1">
    <citation type="journal article" date="2019" name="Int. J. Syst. Evol. Microbiol.">
        <title>The Global Catalogue of Microorganisms (GCM) 10K type strain sequencing project: providing services to taxonomists for standard genome sequencing and annotation.</title>
        <authorList>
            <consortium name="The Broad Institute Genomics Platform"/>
            <consortium name="The Broad Institute Genome Sequencing Center for Infectious Disease"/>
            <person name="Wu L."/>
            <person name="Ma J."/>
        </authorList>
    </citation>
    <scope>NUCLEOTIDE SEQUENCE [LARGE SCALE GENOMIC DNA]</scope>
    <source>
        <strain evidence="3">KCTC 52660</strain>
    </source>
</reference>